<dbReference type="GO" id="GO:0022857">
    <property type="term" value="F:transmembrane transporter activity"/>
    <property type="evidence" value="ECO:0007669"/>
    <property type="project" value="InterPro"/>
</dbReference>
<feature type="transmembrane region" description="Helical" evidence="8">
    <location>
        <begin position="346"/>
        <end position="368"/>
    </location>
</feature>
<dbReference type="AlphaFoldDB" id="A0A2H8TQH8"/>
<keyword evidence="6 8" id="KW-1133">Transmembrane helix</keyword>
<sequence length="467" mass="50919">MECCQFSSGSSRQIAACIVASLPVFMTGIVLGWPSPVIEYMSAGQAPVSLTSVQISWMVACIDIGNFAMALPAGWLMDQIGRKNTVIASAPLMFAGWMFILLGRHAWCLFVARLLQGTAVGIAWVVAPAYVGEMANIVIRGKLSLLVQLSYALGLLFSYFAGWLLGDYVTLAITSASVSIISGVLFLFLPESPYYLMLDGRPDDAAICLWSLRSYTDDDLQTELLTVKDSILNNRHKWNVDDLLNRDHRPLVIVLVLAVLQMACGAGVLEAYAASIISNVQISANASAVYLGIVILVAAVPFALVVDRSGRRPLMILSCFGTAACHATVAIVLWCQDVVGHRWLLLFWSIAGAQFFINIGIMPLLSVIQCEYFPSDTRALADTAVVMAVTITSTVMITTYQPVADALGVSTNFVIYSIASLAGGLFCCLFMPETKRKSFAEIQTDFRKAEERLTDNEVQKLRDYQEI</sequence>
<evidence type="ECO:0000256" key="5">
    <source>
        <dbReference type="ARBA" id="ARBA00022692"/>
    </source>
</evidence>
<feature type="transmembrane region" description="Helical" evidence="8">
    <location>
        <begin position="168"/>
        <end position="189"/>
    </location>
</feature>
<dbReference type="OrthoDB" id="6612291at2759"/>
<keyword evidence="2" id="KW-0813">Transport</keyword>
<evidence type="ECO:0000256" key="3">
    <source>
        <dbReference type="ARBA" id="ARBA00022475"/>
    </source>
</evidence>
<feature type="transmembrane region" description="Helical" evidence="8">
    <location>
        <begin position="84"/>
        <end position="103"/>
    </location>
</feature>
<feature type="transmembrane region" description="Helical" evidence="8">
    <location>
        <begin position="143"/>
        <end position="162"/>
    </location>
</feature>
<dbReference type="InterPro" id="IPR020846">
    <property type="entry name" value="MFS_dom"/>
</dbReference>
<dbReference type="InterPro" id="IPR005829">
    <property type="entry name" value="Sugar_transporter_CS"/>
</dbReference>
<dbReference type="PROSITE" id="PS50850">
    <property type="entry name" value="MFS"/>
    <property type="match status" value="1"/>
</dbReference>
<evidence type="ECO:0000256" key="6">
    <source>
        <dbReference type="ARBA" id="ARBA00022989"/>
    </source>
</evidence>
<dbReference type="InterPro" id="IPR050549">
    <property type="entry name" value="MFS_Trehalose_Transporter"/>
</dbReference>
<evidence type="ECO:0000256" key="2">
    <source>
        <dbReference type="ARBA" id="ARBA00022448"/>
    </source>
</evidence>
<feature type="transmembrane region" description="Helical" evidence="8">
    <location>
        <begin position="287"/>
        <end position="306"/>
    </location>
</feature>
<feature type="transmembrane region" description="Helical" evidence="8">
    <location>
        <begin position="413"/>
        <end position="431"/>
    </location>
</feature>
<comment type="subcellular location">
    <subcellularLocation>
        <location evidence="1">Cell membrane</location>
        <topology evidence="1">Multi-pass membrane protein</topology>
    </subcellularLocation>
</comment>
<evidence type="ECO:0000256" key="4">
    <source>
        <dbReference type="ARBA" id="ARBA00022597"/>
    </source>
</evidence>
<dbReference type="Gene3D" id="1.20.1250.20">
    <property type="entry name" value="MFS general substrate transporter like domains"/>
    <property type="match status" value="1"/>
</dbReference>
<dbReference type="EMBL" id="GFXV01003703">
    <property type="protein sequence ID" value="MBW15508.1"/>
    <property type="molecule type" value="Transcribed_RNA"/>
</dbReference>
<name>A0A2H8TQH8_9HEMI</name>
<dbReference type="InterPro" id="IPR036259">
    <property type="entry name" value="MFS_trans_sf"/>
</dbReference>
<keyword evidence="3" id="KW-1003">Cell membrane</keyword>
<feature type="transmembrane region" description="Helical" evidence="8">
    <location>
        <begin position="380"/>
        <end position="401"/>
    </location>
</feature>
<evidence type="ECO:0000259" key="9">
    <source>
        <dbReference type="PROSITE" id="PS50850"/>
    </source>
</evidence>
<evidence type="ECO:0000313" key="10">
    <source>
        <dbReference type="EMBL" id="MBW15508.1"/>
    </source>
</evidence>
<reference evidence="10" key="1">
    <citation type="submission" date="2017-10" db="EMBL/GenBank/DDBJ databases">
        <title>Transcriptome Assembly of Sugarcane Aphid Adults.</title>
        <authorList>
            <person name="Scully E.D."/>
            <person name="Palmer N.A."/>
            <person name="Geib S.M."/>
            <person name="Sarath G."/>
            <person name="Sattler S.E."/>
        </authorList>
    </citation>
    <scope>NUCLEOTIDE SEQUENCE</scope>
    <source>
        <tissue evidence="10">Whole body</tissue>
    </source>
</reference>
<feature type="transmembrane region" description="Helical" evidence="8">
    <location>
        <begin position="14"/>
        <end position="35"/>
    </location>
</feature>
<keyword evidence="4 10" id="KW-0762">Sugar transport</keyword>
<dbReference type="GO" id="GO:0005886">
    <property type="term" value="C:plasma membrane"/>
    <property type="evidence" value="ECO:0007669"/>
    <property type="project" value="UniProtKB-SubCell"/>
</dbReference>
<evidence type="ECO:0000256" key="8">
    <source>
        <dbReference type="SAM" id="Phobius"/>
    </source>
</evidence>
<feature type="domain" description="Major facilitator superfamily (MFS) profile" evidence="9">
    <location>
        <begin position="16"/>
        <end position="435"/>
    </location>
</feature>
<dbReference type="PANTHER" id="PTHR48021">
    <property type="match status" value="1"/>
</dbReference>
<feature type="transmembrane region" description="Helical" evidence="8">
    <location>
        <begin position="313"/>
        <end position="334"/>
    </location>
</feature>
<proteinExistence type="predicted"/>
<feature type="transmembrane region" description="Helical" evidence="8">
    <location>
        <begin position="109"/>
        <end position="131"/>
    </location>
</feature>
<dbReference type="PANTHER" id="PTHR48021:SF1">
    <property type="entry name" value="GH07001P-RELATED"/>
    <property type="match status" value="1"/>
</dbReference>
<dbReference type="PROSITE" id="PS00216">
    <property type="entry name" value="SUGAR_TRANSPORT_1"/>
    <property type="match status" value="1"/>
</dbReference>
<dbReference type="SUPFAM" id="SSF103473">
    <property type="entry name" value="MFS general substrate transporter"/>
    <property type="match status" value="1"/>
</dbReference>
<organism evidence="10">
    <name type="scientific">Melanaphis sacchari</name>
    <dbReference type="NCBI Taxonomy" id="742174"/>
    <lineage>
        <taxon>Eukaryota</taxon>
        <taxon>Metazoa</taxon>
        <taxon>Ecdysozoa</taxon>
        <taxon>Arthropoda</taxon>
        <taxon>Hexapoda</taxon>
        <taxon>Insecta</taxon>
        <taxon>Pterygota</taxon>
        <taxon>Neoptera</taxon>
        <taxon>Paraneoptera</taxon>
        <taxon>Hemiptera</taxon>
        <taxon>Sternorrhyncha</taxon>
        <taxon>Aphidomorpha</taxon>
        <taxon>Aphidoidea</taxon>
        <taxon>Aphididae</taxon>
        <taxon>Aphidini</taxon>
        <taxon>Melanaphis</taxon>
    </lineage>
</organism>
<dbReference type="InterPro" id="IPR005828">
    <property type="entry name" value="MFS_sugar_transport-like"/>
</dbReference>
<accession>A0A2H8TQH8</accession>
<protein>
    <submittedName>
        <fullName evidence="10">Sugar transporter ERD6-like 6</fullName>
    </submittedName>
</protein>
<dbReference type="Pfam" id="PF00083">
    <property type="entry name" value="Sugar_tr"/>
    <property type="match status" value="1"/>
</dbReference>
<keyword evidence="5 8" id="KW-0812">Transmembrane</keyword>
<evidence type="ECO:0000256" key="7">
    <source>
        <dbReference type="ARBA" id="ARBA00023136"/>
    </source>
</evidence>
<dbReference type="FunFam" id="1.20.1250.20:FF:000218">
    <property type="entry name" value="facilitated trehalose transporter Tret1"/>
    <property type="match status" value="1"/>
</dbReference>
<feature type="transmembrane region" description="Helical" evidence="8">
    <location>
        <begin position="55"/>
        <end position="77"/>
    </location>
</feature>
<keyword evidence="7 8" id="KW-0472">Membrane</keyword>
<evidence type="ECO:0000256" key="1">
    <source>
        <dbReference type="ARBA" id="ARBA00004651"/>
    </source>
</evidence>
<feature type="transmembrane region" description="Helical" evidence="8">
    <location>
        <begin position="251"/>
        <end position="275"/>
    </location>
</feature>